<protein>
    <submittedName>
        <fullName evidence="1">Uncharacterized protein</fullName>
    </submittedName>
</protein>
<gene>
    <name evidence="1" type="ORF">CROQUDRAFT_99119</name>
</gene>
<dbReference type="Proteomes" id="UP000886653">
    <property type="component" value="Unassembled WGS sequence"/>
</dbReference>
<proteinExistence type="predicted"/>
<sequence length="58" mass="6781">MSFQQPKMSQSKHIISLTISNYSILSLQTYHTHYIKIINFITSGLSISSPQDYQFYHL</sequence>
<name>A0A9P6T6M4_9BASI</name>
<organism evidence="1 2">
    <name type="scientific">Cronartium quercuum f. sp. fusiforme G11</name>
    <dbReference type="NCBI Taxonomy" id="708437"/>
    <lineage>
        <taxon>Eukaryota</taxon>
        <taxon>Fungi</taxon>
        <taxon>Dikarya</taxon>
        <taxon>Basidiomycota</taxon>
        <taxon>Pucciniomycotina</taxon>
        <taxon>Pucciniomycetes</taxon>
        <taxon>Pucciniales</taxon>
        <taxon>Coleosporiaceae</taxon>
        <taxon>Cronartium</taxon>
    </lineage>
</organism>
<accession>A0A9P6T6M4</accession>
<comment type="caution">
    <text evidence="1">The sequence shown here is derived from an EMBL/GenBank/DDBJ whole genome shotgun (WGS) entry which is preliminary data.</text>
</comment>
<dbReference type="AlphaFoldDB" id="A0A9P6T6M4"/>
<dbReference type="EMBL" id="MU167399">
    <property type="protein sequence ID" value="KAG0141157.1"/>
    <property type="molecule type" value="Genomic_DNA"/>
</dbReference>
<keyword evidence="2" id="KW-1185">Reference proteome</keyword>
<evidence type="ECO:0000313" key="1">
    <source>
        <dbReference type="EMBL" id="KAG0141157.1"/>
    </source>
</evidence>
<evidence type="ECO:0000313" key="2">
    <source>
        <dbReference type="Proteomes" id="UP000886653"/>
    </source>
</evidence>
<reference evidence="1" key="1">
    <citation type="submission" date="2013-11" db="EMBL/GenBank/DDBJ databases">
        <title>Genome sequence of the fusiform rust pathogen reveals effectors for host alternation and coevolution with pine.</title>
        <authorList>
            <consortium name="DOE Joint Genome Institute"/>
            <person name="Smith K."/>
            <person name="Pendleton A."/>
            <person name="Kubisiak T."/>
            <person name="Anderson C."/>
            <person name="Salamov A."/>
            <person name="Aerts A."/>
            <person name="Riley R."/>
            <person name="Clum A."/>
            <person name="Lindquist E."/>
            <person name="Ence D."/>
            <person name="Campbell M."/>
            <person name="Kronenberg Z."/>
            <person name="Feau N."/>
            <person name="Dhillon B."/>
            <person name="Hamelin R."/>
            <person name="Burleigh J."/>
            <person name="Smith J."/>
            <person name="Yandell M."/>
            <person name="Nelson C."/>
            <person name="Grigoriev I."/>
            <person name="Davis J."/>
        </authorList>
    </citation>
    <scope>NUCLEOTIDE SEQUENCE</scope>
    <source>
        <strain evidence="1">G11</strain>
    </source>
</reference>